<keyword evidence="2" id="KW-1133">Transmembrane helix</keyword>
<organism evidence="3 4">
    <name type="scientific">Micropruina glycogenica</name>
    <dbReference type="NCBI Taxonomy" id="75385"/>
    <lineage>
        <taxon>Bacteria</taxon>
        <taxon>Bacillati</taxon>
        <taxon>Actinomycetota</taxon>
        <taxon>Actinomycetes</taxon>
        <taxon>Propionibacteriales</taxon>
        <taxon>Nocardioidaceae</taxon>
        <taxon>Micropruina</taxon>
    </lineage>
</organism>
<feature type="region of interest" description="Disordered" evidence="1">
    <location>
        <begin position="74"/>
        <end position="96"/>
    </location>
</feature>
<dbReference type="KEGG" id="mgg:MPLG2_2321"/>
<evidence type="ECO:0000313" key="4">
    <source>
        <dbReference type="Proteomes" id="UP000238164"/>
    </source>
</evidence>
<dbReference type="RefSeq" id="WP_105186105.1">
    <property type="nucleotide sequence ID" value="NZ_BAAAGO010000004.1"/>
</dbReference>
<dbReference type="Proteomes" id="UP000238164">
    <property type="component" value="Chromosome 1"/>
</dbReference>
<sequence>MKLLPRVLLILGGVALVGAIGVLSYGGFETWKQYIALSANRSMAFMNPVGYMIGGAALALLGGLLGGYALALPRNPKQPPAVTPSPTQTSDPTELR</sequence>
<dbReference type="EMBL" id="LT985188">
    <property type="protein sequence ID" value="SPD87351.1"/>
    <property type="molecule type" value="Genomic_DNA"/>
</dbReference>
<evidence type="ECO:0000256" key="1">
    <source>
        <dbReference type="SAM" id="MobiDB-lite"/>
    </source>
</evidence>
<feature type="transmembrane region" description="Helical" evidence="2">
    <location>
        <begin position="7"/>
        <end position="28"/>
    </location>
</feature>
<evidence type="ECO:0000256" key="2">
    <source>
        <dbReference type="SAM" id="Phobius"/>
    </source>
</evidence>
<keyword evidence="4" id="KW-1185">Reference proteome</keyword>
<keyword evidence="2" id="KW-0472">Membrane</keyword>
<evidence type="ECO:0000313" key="3">
    <source>
        <dbReference type="EMBL" id="SPD87351.1"/>
    </source>
</evidence>
<accession>A0A2N9JIK3</accession>
<protein>
    <submittedName>
        <fullName evidence="3">Uncharacterized protein</fullName>
    </submittedName>
</protein>
<gene>
    <name evidence="3" type="ORF">MPLG2_2321</name>
</gene>
<feature type="transmembrane region" description="Helical" evidence="2">
    <location>
        <begin position="48"/>
        <end position="71"/>
    </location>
</feature>
<reference evidence="3 4" key="1">
    <citation type="submission" date="2018-02" db="EMBL/GenBank/DDBJ databases">
        <authorList>
            <person name="Cohen D.B."/>
            <person name="Kent A.D."/>
        </authorList>
    </citation>
    <scope>NUCLEOTIDE SEQUENCE [LARGE SCALE GENOMIC DNA]</scope>
    <source>
        <strain evidence="3">1</strain>
    </source>
</reference>
<dbReference type="AlphaFoldDB" id="A0A2N9JIK3"/>
<feature type="compositionally biased region" description="Polar residues" evidence="1">
    <location>
        <begin position="84"/>
        <end position="96"/>
    </location>
</feature>
<keyword evidence="2" id="KW-0812">Transmembrane</keyword>
<proteinExistence type="predicted"/>
<name>A0A2N9JIK3_9ACTN</name>